<evidence type="ECO:0000313" key="2">
    <source>
        <dbReference type="EMBL" id="OBA22140.1"/>
    </source>
</evidence>
<dbReference type="GeneID" id="30027508"/>
<feature type="compositionally biased region" description="Polar residues" evidence="1">
    <location>
        <begin position="168"/>
        <end position="184"/>
    </location>
</feature>
<proteinExistence type="predicted"/>
<evidence type="ECO:0000256" key="1">
    <source>
        <dbReference type="SAM" id="MobiDB-lite"/>
    </source>
</evidence>
<dbReference type="AlphaFoldDB" id="A0A1A0HDT4"/>
<feature type="compositionally biased region" description="Gly residues" evidence="1">
    <location>
        <begin position="227"/>
        <end position="236"/>
    </location>
</feature>
<name>A0A1A0HDT4_9ASCO</name>
<feature type="compositionally biased region" description="Basic and acidic residues" evidence="1">
    <location>
        <begin position="37"/>
        <end position="55"/>
    </location>
</feature>
<feature type="compositionally biased region" description="Basic residues" evidence="1">
    <location>
        <begin position="17"/>
        <end position="36"/>
    </location>
</feature>
<gene>
    <name evidence="2" type="ORF">METBIDRAFT_147235</name>
</gene>
<feature type="compositionally biased region" description="Polar residues" evidence="1">
    <location>
        <begin position="91"/>
        <end position="100"/>
    </location>
</feature>
<feature type="region of interest" description="Disordered" evidence="1">
    <location>
        <begin position="157"/>
        <end position="244"/>
    </location>
</feature>
<sequence>MSFNANDNSNINDHSHQYHHHGHQDHHDHRNHHDHHEHHDHDHKSTLKKVGDKIKGVLGKDSSDDDGSVGKTQNTTVPGESRRPSAGNPVSIPSESNEIHSPSGRAEGISPSSKDNHSLSENTQDSYGSHMPPQESFGVAGGDFWSSGNQYKLTKTEYEPAAGMDDPFQNSGDAYGSSERTSTGVPGEGGDIYGARRAQESLGSFDDAFGSPGGGKHDYEGPSKGFGTTGGGGDSYGSGYVEYT</sequence>
<accession>A0A1A0HDT4</accession>
<organism evidence="2 3">
    <name type="scientific">Metschnikowia bicuspidata var. bicuspidata NRRL YB-4993</name>
    <dbReference type="NCBI Taxonomy" id="869754"/>
    <lineage>
        <taxon>Eukaryota</taxon>
        <taxon>Fungi</taxon>
        <taxon>Dikarya</taxon>
        <taxon>Ascomycota</taxon>
        <taxon>Saccharomycotina</taxon>
        <taxon>Pichiomycetes</taxon>
        <taxon>Metschnikowiaceae</taxon>
        <taxon>Metschnikowia</taxon>
    </lineage>
</organism>
<feature type="region of interest" description="Disordered" evidence="1">
    <location>
        <begin position="1"/>
        <end position="143"/>
    </location>
</feature>
<protein>
    <submittedName>
        <fullName evidence="2">Uncharacterized protein</fullName>
    </submittedName>
</protein>
<dbReference type="EMBL" id="LXTC01000002">
    <property type="protein sequence ID" value="OBA22140.1"/>
    <property type="molecule type" value="Genomic_DNA"/>
</dbReference>
<reference evidence="2 3" key="1">
    <citation type="submission" date="2016-05" db="EMBL/GenBank/DDBJ databases">
        <title>Comparative genomics of biotechnologically important yeasts.</title>
        <authorList>
            <consortium name="DOE Joint Genome Institute"/>
            <person name="Riley R."/>
            <person name="Haridas S."/>
            <person name="Wolfe K.H."/>
            <person name="Lopes M.R."/>
            <person name="Hittinger C.T."/>
            <person name="Goker M."/>
            <person name="Salamov A."/>
            <person name="Wisecaver J."/>
            <person name="Long T.M."/>
            <person name="Aerts A.L."/>
            <person name="Barry K."/>
            <person name="Choi C."/>
            <person name="Clum A."/>
            <person name="Coughlan A.Y."/>
            <person name="Deshpande S."/>
            <person name="Douglass A.P."/>
            <person name="Hanson S.J."/>
            <person name="Klenk H.-P."/>
            <person name="LaButti K."/>
            <person name="Lapidus A."/>
            <person name="Lindquist E."/>
            <person name="Lipzen A."/>
            <person name="Meier-kolthoff J.P."/>
            <person name="Ohm R.A."/>
            <person name="Otillar R.P."/>
            <person name="Pangilinan J."/>
            <person name="Peng Y."/>
            <person name="Rokas A."/>
            <person name="Rosa C.A."/>
            <person name="Scheuner C."/>
            <person name="Sibirny A.A."/>
            <person name="Slot J.C."/>
            <person name="Stielow J.B."/>
            <person name="Sun H."/>
            <person name="Kurtzman C.P."/>
            <person name="Blackwell M."/>
            <person name="Grigoriev I.V."/>
            <person name="Jeffries T.W."/>
        </authorList>
    </citation>
    <scope>NUCLEOTIDE SEQUENCE [LARGE SCALE GENOMIC DNA]</scope>
    <source>
        <strain evidence="2 3">NRRL YB-4993</strain>
    </source>
</reference>
<dbReference type="RefSeq" id="XP_018712636.1">
    <property type="nucleotide sequence ID" value="XM_018854532.1"/>
</dbReference>
<feature type="compositionally biased region" description="Polar residues" evidence="1">
    <location>
        <begin position="1"/>
        <end position="12"/>
    </location>
</feature>
<dbReference type="Proteomes" id="UP000092555">
    <property type="component" value="Unassembled WGS sequence"/>
</dbReference>
<comment type="caution">
    <text evidence="2">The sequence shown here is derived from an EMBL/GenBank/DDBJ whole genome shotgun (WGS) entry which is preliminary data.</text>
</comment>
<keyword evidence="3" id="KW-1185">Reference proteome</keyword>
<evidence type="ECO:0000313" key="3">
    <source>
        <dbReference type="Proteomes" id="UP000092555"/>
    </source>
</evidence>